<evidence type="ECO:0000256" key="1">
    <source>
        <dbReference type="ARBA" id="ARBA00004173"/>
    </source>
</evidence>
<accession>A0ABD1YH84</accession>
<dbReference type="GO" id="GO:0005783">
    <property type="term" value="C:endoplasmic reticulum"/>
    <property type="evidence" value="ECO:0007669"/>
    <property type="project" value="UniProtKB-SubCell"/>
</dbReference>
<dbReference type="EMBL" id="JBHFFA010000004">
    <property type="protein sequence ID" value="KAL2630151.1"/>
    <property type="molecule type" value="Genomic_DNA"/>
</dbReference>
<dbReference type="PANTHER" id="PTHR48182">
    <property type="entry name" value="PROTEIN SERAC1"/>
    <property type="match status" value="1"/>
</dbReference>
<dbReference type="GO" id="GO:0016020">
    <property type="term" value="C:membrane"/>
    <property type="evidence" value="ECO:0007669"/>
    <property type="project" value="UniProtKB-SubCell"/>
</dbReference>
<evidence type="ECO:0000256" key="3">
    <source>
        <dbReference type="ARBA" id="ARBA00004370"/>
    </source>
</evidence>
<keyword evidence="7" id="KW-0175">Coiled coil</keyword>
<reference evidence="8 9" key="1">
    <citation type="submission" date="2024-09" db="EMBL/GenBank/DDBJ databases">
        <title>Chromosome-scale assembly of Riccia fluitans.</title>
        <authorList>
            <person name="Paukszto L."/>
            <person name="Sawicki J."/>
            <person name="Karawczyk K."/>
            <person name="Piernik-Szablinska J."/>
            <person name="Szczecinska M."/>
            <person name="Mazdziarz M."/>
        </authorList>
    </citation>
    <scope>NUCLEOTIDE SEQUENCE [LARGE SCALE GENOMIC DNA]</scope>
    <source>
        <strain evidence="8">Rf_01</strain>
        <tissue evidence="8">Aerial parts of the thallus</tissue>
    </source>
</reference>
<keyword evidence="6" id="KW-0472">Membrane</keyword>
<keyword evidence="4" id="KW-0256">Endoplasmic reticulum</keyword>
<proteinExistence type="predicted"/>
<feature type="coiled-coil region" evidence="7">
    <location>
        <begin position="197"/>
        <end position="224"/>
    </location>
</feature>
<evidence type="ECO:0000256" key="2">
    <source>
        <dbReference type="ARBA" id="ARBA00004240"/>
    </source>
</evidence>
<evidence type="ECO:0000256" key="4">
    <source>
        <dbReference type="ARBA" id="ARBA00022824"/>
    </source>
</evidence>
<keyword evidence="5" id="KW-0496">Mitochondrion</keyword>
<name>A0ABD1YH84_9MARC</name>
<dbReference type="GO" id="GO:0005739">
    <property type="term" value="C:mitochondrion"/>
    <property type="evidence" value="ECO:0007669"/>
    <property type="project" value="UniProtKB-SubCell"/>
</dbReference>
<protein>
    <recommendedName>
        <fullName evidence="10">DUF676 domain-containing protein</fullName>
    </recommendedName>
</protein>
<evidence type="ECO:0000313" key="9">
    <source>
        <dbReference type="Proteomes" id="UP001605036"/>
    </source>
</evidence>
<dbReference type="InterPro" id="IPR052374">
    <property type="entry name" value="SERAC1"/>
</dbReference>
<dbReference type="SUPFAM" id="SSF53474">
    <property type="entry name" value="alpha/beta-Hydrolases"/>
    <property type="match status" value="1"/>
</dbReference>
<gene>
    <name evidence="8" type="ORF">R1flu_014837</name>
</gene>
<dbReference type="Gene3D" id="3.40.50.1820">
    <property type="entry name" value="alpha/beta hydrolase"/>
    <property type="match status" value="1"/>
</dbReference>
<keyword evidence="9" id="KW-1185">Reference proteome</keyword>
<evidence type="ECO:0000313" key="8">
    <source>
        <dbReference type="EMBL" id="KAL2630151.1"/>
    </source>
</evidence>
<dbReference type="PANTHER" id="PTHR48182:SF2">
    <property type="entry name" value="PROTEIN SERAC1"/>
    <property type="match status" value="1"/>
</dbReference>
<comment type="caution">
    <text evidence="8">The sequence shown here is derived from an EMBL/GenBank/DDBJ whole genome shotgun (WGS) entry which is preliminary data.</text>
</comment>
<evidence type="ECO:0008006" key="10">
    <source>
        <dbReference type="Google" id="ProtNLM"/>
    </source>
</evidence>
<organism evidence="8 9">
    <name type="scientific">Riccia fluitans</name>
    <dbReference type="NCBI Taxonomy" id="41844"/>
    <lineage>
        <taxon>Eukaryota</taxon>
        <taxon>Viridiplantae</taxon>
        <taxon>Streptophyta</taxon>
        <taxon>Embryophyta</taxon>
        <taxon>Marchantiophyta</taxon>
        <taxon>Marchantiopsida</taxon>
        <taxon>Marchantiidae</taxon>
        <taxon>Marchantiales</taxon>
        <taxon>Ricciaceae</taxon>
        <taxon>Riccia</taxon>
    </lineage>
</organism>
<dbReference type="Proteomes" id="UP001605036">
    <property type="component" value="Unassembled WGS sequence"/>
</dbReference>
<evidence type="ECO:0000256" key="6">
    <source>
        <dbReference type="ARBA" id="ARBA00023136"/>
    </source>
</evidence>
<comment type="subcellular location">
    <subcellularLocation>
        <location evidence="2">Endoplasmic reticulum</location>
    </subcellularLocation>
    <subcellularLocation>
        <location evidence="3">Membrane</location>
    </subcellularLocation>
    <subcellularLocation>
        <location evidence="1">Mitochondrion</location>
    </subcellularLocation>
</comment>
<dbReference type="AlphaFoldDB" id="A0ABD1YH84"/>
<evidence type="ECO:0000256" key="5">
    <source>
        <dbReference type="ARBA" id="ARBA00023128"/>
    </source>
</evidence>
<evidence type="ECO:0000256" key="7">
    <source>
        <dbReference type="SAM" id="Coils"/>
    </source>
</evidence>
<sequence length="310" mass="34868">MAGIANATTSNLKLLSENFYEFCKPDNYTVEVIFFHGIQLGQERPENLHLTTWTTRGDASQYWPQTFFKLDEYLVESKVRVRALTVRYDASKMKTGTEGRLDEFLIAENFIPTIINQRFKVGLTEGVPVFLVGHSFGGLIIKKFLNEAATRARRGNSNSKLIGTFLDNLAGVFFYSTPHLALKDEVVQRLFPSDEQYSDLVKLLMELNKDVVRLEEEFQKLVSAKAFGKNWGGIQQLGVFEGAETEVESWKGMILTEGSGRSGTDGGNVIEGVDHFDVCRPTNTGSDSFQRLANFICERYQQIKPSSSES</sequence>
<dbReference type="InterPro" id="IPR029058">
    <property type="entry name" value="AB_hydrolase_fold"/>
</dbReference>